<feature type="transmembrane region" description="Helical" evidence="1">
    <location>
        <begin position="33"/>
        <end position="59"/>
    </location>
</feature>
<proteinExistence type="predicted"/>
<dbReference type="RefSeq" id="WP_019285358.1">
    <property type="nucleotide sequence ID" value="NZ_JAKRCV010000048.1"/>
</dbReference>
<feature type="transmembrane region" description="Helical" evidence="1">
    <location>
        <begin position="105"/>
        <end position="125"/>
    </location>
</feature>
<keyword evidence="3" id="KW-1185">Reference proteome</keyword>
<evidence type="ECO:0000313" key="2">
    <source>
        <dbReference type="EMBL" id="MCG7322855.1"/>
    </source>
</evidence>
<dbReference type="Proteomes" id="UP001521931">
    <property type="component" value="Unassembled WGS sequence"/>
</dbReference>
<name>A0ABS9Q4R6_9MICO</name>
<evidence type="ECO:0000313" key="3">
    <source>
        <dbReference type="Proteomes" id="UP001521931"/>
    </source>
</evidence>
<sequence>MTQRSTRPGRLERLGDRFLNLESPTYGDERERAVVLAASSLAFSVGLVALMAFTIVLALTGLPTVGFALWILAVLISLTMTGYAKAKGVDIQALGSRGSGRLTTWATIASFGTVLVWVLATYYWVTNGHGVLPVNWSPDLSTPAGSGDQRGWLRSMLVGAVGGGLVGTVWMLIDNARRRKAARAQLEESDRRDLPDED</sequence>
<feature type="transmembrane region" description="Helical" evidence="1">
    <location>
        <begin position="152"/>
        <end position="173"/>
    </location>
</feature>
<protein>
    <submittedName>
        <fullName evidence="2">Uncharacterized protein</fullName>
    </submittedName>
</protein>
<evidence type="ECO:0000256" key="1">
    <source>
        <dbReference type="SAM" id="Phobius"/>
    </source>
</evidence>
<organism evidence="2 3">
    <name type="scientific">Arsenicicoccus bolidensis</name>
    <dbReference type="NCBI Taxonomy" id="229480"/>
    <lineage>
        <taxon>Bacteria</taxon>
        <taxon>Bacillati</taxon>
        <taxon>Actinomycetota</taxon>
        <taxon>Actinomycetes</taxon>
        <taxon>Micrococcales</taxon>
        <taxon>Intrasporangiaceae</taxon>
        <taxon>Arsenicicoccus</taxon>
    </lineage>
</organism>
<keyword evidence="1" id="KW-0472">Membrane</keyword>
<gene>
    <name evidence="2" type="ORF">MHL29_13305</name>
</gene>
<keyword evidence="1" id="KW-1133">Transmembrane helix</keyword>
<feature type="transmembrane region" description="Helical" evidence="1">
    <location>
        <begin position="65"/>
        <end position="84"/>
    </location>
</feature>
<keyword evidence="1" id="KW-0812">Transmembrane</keyword>
<reference evidence="2 3" key="1">
    <citation type="submission" date="2022-02" db="EMBL/GenBank/DDBJ databases">
        <title>Uncovering new skin microbiome diversity through culturing and metagenomics.</title>
        <authorList>
            <person name="Conlan S."/>
            <person name="Deming C."/>
            <person name="Nisc Comparative Sequencing Program N."/>
            <person name="Segre J.A."/>
        </authorList>
    </citation>
    <scope>NUCLEOTIDE SEQUENCE [LARGE SCALE GENOMIC DNA]</scope>
    <source>
        <strain evidence="2 3">ACRQZ</strain>
    </source>
</reference>
<comment type="caution">
    <text evidence="2">The sequence shown here is derived from an EMBL/GenBank/DDBJ whole genome shotgun (WGS) entry which is preliminary data.</text>
</comment>
<accession>A0ABS9Q4R6</accession>
<dbReference type="EMBL" id="JAKRCV010000048">
    <property type="protein sequence ID" value="MCG7322855.1"/>
    <property type="molecule type" value="Genomic_DNA"/>
</dbReference>